<feature type="non-terminal residue" evidence="3">
    <location>
        <position position="500"/>
    </location>
</feature>
<dbReference type="SMART" id="SM00028">
    <property type="entry name" value="TPR"/>
    <property type="match status" value="3"/>
</dbReference>
<dbReference type="SMART" id="SM00220">
    <property type="entry name" value="S_TKc"/>
    <property type="match status" value="1"/>
</dbReference>
<protein>
    <recommendedName>
        <fullName evidence="2">Protein kinase domain-containing protein</fullName>
    </recommendedName>
</protein>
<dbReference type="STRING" id="1051891.A0A0C3L2U8"/>
<dbReference type="PROSITE" id="PS50011">
    <property type="entry name" value="PROTEIN_KINASE_DOM"/>
    <property type="match status" value="1"/>
</dbReference>
<reference evidence="3 4" key="1">
    <citation type="submission" date="2014-04" db="EMBL/GenBank/DDBJ databases">
        <authorList>
            <consortium name="DOE Joint Genome Institute"/>
            <person name="Kuo A."/>
            <person name="Girlanda M."/>
            <person name="Perotto S."/>
            <person name="Kohler A."/>
            <person name="Nagy L.G."/>
            <person name="Floudas D."/>
            <person name="Copeland A."/>
            <person name="Barry K.W."/>
            <person name="Cichocki N."/>
            <person name="Veneault-Fourrey C."/>
            <person name="LaButti K."/>
            <person name="Lindquist E.A."/>
            <person name="Lipzen A."/>
            <person name="Lundell T."/>
            <person name="Morin E."/>
            <person name="Murat C."/>
            <person name="Sun H."/>
            <person name="Tunlid A."/>
            <person name="Henrissat B."/>
            <person name="Grigoriev I.V."/>
            <person name="Hibbett D.S."/>
            <person name="Martin F."/>
            <person name="Nordberg H.P."/>
            <person name="Cantor M.N."/>
            <person name="Hua S.X."/>
        </authorList>
    </citation>
    <scope>NUCLEOTIDE SEQUENCE [LARGE SCALE GENOMIC DNA]</scope>
    <source>
        <strain evidence="3 4">MUT 4182</strain>
    </source>
</reference>
<dbReference type="Proteomes" id="UP000054248">
    <property type="component" value="Unassembled WGS sequence"/>
</dbReference>
<proteinExistence type="predicted"/>
<dbReference type="Gene3D" id="1.10.510.10">
    <property type="entry name" value="Transferase(Phosphotransferase) domain 1"/>
    <property type="match status" value="1"/>
</dbReference>
<dbReference type="InterPro" id="IPR011009">
    <property type="entry name" value="Kinase-like_dom_sf"/>
</dbReference>
<dbReference type="GO" id="GO:0004674">
    <property type="term" value="F:protein serine/threonine kinase activity"/>
    <property type="evidence" value="ECO:0007669"/>
    <property type="project" value="TreeGrafter"/>
</dbReference>
<dbReference type="PANTHER" id="PTHR44329">
    <property type="entry name" value="SERINE/THREONINE-PROTEIN KINASE TNNI3K-RELATED"/>
    <property type="match status" value="1"/>
</dbReference>
<dbReference type="InterPro" id="IPR011990">
    <property type="entry name" value="TPR-like_helical_dom_sf"/>
</dbReference>
<evidence type="ECO:0000313" key="4">
    <source>
        <dbReference type="Proteomes" id="UP000054248"/>
    </source>
</evidence>
<dbReference type="SUPFAM" id="SSF48452">
    <property type="entry name" value="TPR-like"/>
    <property type="match status" value="1"/>
</dbReference>
<evidence type="ECO:0000259" key="2">
    <source>
        <dbReference type="PROSITE" id="PS50011"/>
    </source>
</evidence>
<dbReference type="PROSITE" id="PS00108">
    <property type="entry name" value="PROTEIN_KINASE_ST"/>
    <property type="match status" value="1"/>
</dbReference>
<dbReference type="InterPro" id="IPR000719">
    <property type="entry name" value="Prot_kinase_dom"/>
</dbReference>
<dbReference type="AlphaFoldDB" id="A0A0C3L2U8"/>
<sequence>MDSTTSESINHEEKASPPTSTEEVVEAMKRLKILSGHLRIGKARIKPFDRVAARGGKADVELAILAPAEQTSSPASDDIQYVAVKKVRLDAETDDDQALAPFAHEINLLKDFDHSHLVKIIGFVEDIGQGIAWMVFRWEKNGNLREFVQSAKWELPERVSLINDVANGLCYLHCIHPPICHGDLKSLNILVNSEHRAFITDFGSARALDSATAVAPKAVYTTTATEKQHYNAARIPAVERLKAEIAASGEFITITGPAWTVRWAAPELLRGELPGLASDIWAFGWICWEAITGNFPFDEENEVAIISRVVTMNLPKISNNGQLKQLKELCSLMEECLLLDTGRRPSALSCRGVFSWMDQTVPSGSGGNSLATSRSSELSYALGRIQFQNCVMDEAQKYFQQSLDISKSVGDEGGEASALHALGEVFCMRNEESRAEEFFIQSRDIYSRILDQHGFARSVKSLGDVHRMQKDYSKAEESYFQARDIYSRIEDQLGLAQSIH</sequence>
<reference evidence="4" key="2">
    <citation type="submission" date="2015-01" db="EMBL/GenBank/DDBJ databases">
        <title>Evolutionary Origins and Diversification of the Mycorrhizal Mutualists.</title>
        <authorList>
            <consortium name="DOE Joint Genome Institute"/>
            <consortium name="Mycorrhizal Genomics Consortium"/>
            <person name="Kohler A."/>
            <person name="Kuo A."/>
            <person name="Nagy L.G."/>
            <person name="Floudas D."/>
            <person name="Copeland A."/>
            <person name="Barry K.W."/>
            <person name="Cichocki N."/>
            <person name="Veneault-Fourrey C."/>
            <person name="LaButti K."/>
            <person name="Lindquist E.A."/>
            <person name="Lipzen A."/>
            <person name="Lundell T."/>
            <person name="Morin E."/>
            <person name="Murat C."/>
            <person name="Riley R."/>
            <person name="Ohm R."/>
            <person name="Sun H."/>
            <person name="Tunlid A."/>
            <person name="Henrissat B."/>
            <person name="Grigoriev I.V."/>
            <person name="Hibbett D.S."/>
            <person name="Martin F."/>
        </authorList>
    </citation>
    <scope>NUCLEOTIDE SEQUENCE [LARGE SCALE GENOMIC DNA]</scope>
    <source>
        <strain evidence="4">MUT 4182</strain>
    </source>
</reference>
<dbReference type="InterPro" id="IPR008271">
    <property type="entry name" value="Ser/Thr_kinase_AS"/>
</dbReference>
<accession>A0A0C3L2U8</accession>
<dbReference type="OrthoDB" id="89714at2759"/>
<evidence type="ECO:0000313" key="3">
    <source>
        <dbReference type="EMBL" id="KIO28068.1"/>
    </source>
</evidence>
<dbReference type="GO" id="GO:0005524">
    <property type="term" value="F:ATP binding"/>
    <property type="evidence" value="ECO:0007669"/>
    <property type="project" value="InterPro"/>
</dbReference>
<dbReference type="SUPFAM" id="SSF56112">
    <property type="entry name" value="Protein kinase-like (PK-like)"/>
    <property type="match status" value="1"/>
</dbReference>
<dbReference type="InterPro" id="IPR019734">
    <property type="entry name" value="TPR_rpt"/>
</dbReference>
<name>A0A0C3L2U8_9AGAM</name>
<dbReference type="EMBL" id="KN822999">
    <property type="protein sequence ID" value="KIO28068.1"/>
    <property type="molecule type" value="Genomic_DNA"/>
</dbReference>
<dbReference type="Gene3D" id="1.25.40.10">
    <property type="entry name" value="Tetratricopeptide repeat domain"/>
    <property type="match status" value="1"/>
</dbReference>
<dbReference type="Pfam" id="PF00069">
    <property type="entry name" value="Pkinase"/>
    <property type="match status" value="1"/>
</dbReference>
<dbReference type="InterPro" id="IPR051681">
    <property type="entry name" value="Ser/Thr_Kinases-Pseudokinases"/>
</dbReference>
<gene>
    <name evidence="3" type="ORF">M407DRAFT_22700</name>
</gene>
<keyword evidence="4" id="KW-1185">Reference proteome</keyword>
<dbReference type="Pfam" id="PF07714">
    <property type="entry name" value="PK_Tyr_Ser-Thr"/>
    <property type="match status" value="1"/>
</dbReference>
<dbReference type="HOGENOM" id="CLU_000288_7_37_1"/>
<evidence type="ECO:0000256" key="1">
    <source>
        <dbReference type="SAM" id="MobiDB-lite"/>
    </source>
</evidence>
<dbReference type="InterPro" id="IPR001245">
    <property type="entry name" value="Ser-Thr/Tyr_kinase_cat_dom"/>
</dbReference>
<feature type="region of interest" description="Disordered" evidence="1">
    <location>
        <begin position="1"/>
        <end position="22"/>
    </location>
</feature>
<feature type="domain" description="Protein kinase" evidence="2">
    <location>
        <begin position="46"/>
        <end position="357"/>
    </location>
</feature>
<organism evidence="3 4">
    <name type="scientific">Tulasnella calospora MUT 4182</name>
    <dbReference type="NCBI Taxonomy" id="1051891"/>
    <lineage>
        <taxon>Eukaryota</taxon>
        <taxon>Fungi</taxon>
        <taxon>Dikarya</taxon>
        <taxon>Basidiomycota</taxon>
        <taxon>Agaricomycotina</taxon>
        <taxon>Agaricomycetes</taxon>
        <taxon>Cantharellales</taxon>
        <taxon>Tulasnellaceae</taxon>
        <taxon>Tulasnella</taxon>
    </lineage>
</organism>
<dbReference type="Pfam" id="PF13424">
    <property type="entry name" value="TPR_12"/>
    <property type="match status" value="1"/>
</dbReference>